<evidence type="ECO:0000313" key="2">
    <source>
        <dbReference type="Proteomes" id="UP000292855"/>
    </source>
</evidence>
<proteinExistence type="predicted"/>
<keyword evidence="2" id="KW-1185">Reference proteome</keyword>
<evidence type="ECO:0008006" key="3">
    <source>
        <dbReference type="Google" id="ProtNLM"/>
    </source>
</evidence>
<dbReference type="OrthoDB" id="708090at2"/>
<comment type="caution">
    <text evidence="1">The sequence shown here is derived from an EMBL/GenBank/DDBJ whole genome shotgun (WGS) entry which is preliminary data.</text>
</comment>
<dbReference type="RefSeq" id="WP_130139561.1">
    <property type="nucleotide sequence ID" value="NZ_SGIT01000001.1"/>
</dbReference>
<dbReference type="AlphaFoldDB" id="A0A4Q6XN50"/>
<organism evidence="1 2">
    <name type="scientific">Sphingobacterium corticibacterium</name>
    <dbReference type="NCBI Taxonomy" id="2484746"/>
    <lineage>
        <taxon>Bacteria</taxon>
        <taxon>Pseudomonadati</taxon>
        <taxon>Bacteroidota</taxon>
        <taxon>Sphingobacteriia</taxon>
        <taxon>Sphingobacteriales</taxon>
        <taxon>Sphingobacteriaceae</taxon>
        <taxon>Sphingobacterium</taxon>
    </lineage>
</organism>
<dbReference type="PROSITE" id="PS51257">
    <property type="entry name" value="PROKAR_LIPOPROTEIN"/>
    <property type="match status" value="1"/>
</dbReference>
<gene>
    <name evidence="1" type="ORF">EWE74_00340</name>
</gene>
<reference evidence="1 2" key="1">
    <citation type="submission" date="2019-02" db="EMBL/GenBank/DDBJ databases">
        <authorList>
            <person name="Li Y."/>
        </authorList>
    </citation>
    <scope>NUCLEOTIDE SEQUENCE [LARGE SCALE GENOMIC DNA]</scope>
    <source>
        <strain evidence="1 2">30C10-4-7</strain>
    </source>
</reference>
<sequence>MKLNTLFVVGVCASTLFVSCNPKTAQENQLSLTHTSLVDGDAYRFFQLVGAKVVYENDYASYAASVAGSSQAKQLAVKTQEVYSSLIPGLDSLAIAKQIDFPIKGAAKYTASNEVETVVTVQEELAEDDADTTDVEEVAVSHQTSSSYSDEAYIQHVQHEAAVVKEQLQRMTRNTDKDVRAFAEANLEKVAELFTLAGGKEDAHAHH</sequence>
<dbReference type="EMBL" id="SGIT01000001">
    <property type="protein sequence ID" value="RZF61331.1"/>
    <property type="molecule type" value="Genomic_DNA"/>
</dbReference>
<dbReference type="Proteomes" id="UP000292855">
    <property type="component" value="Unassembled WGS sequence"/>
</dbReference>
<name>A0A4Q6XN50_9SPHI</name>
<evidence type="ECO:0000313" key="1">
    <source>
        <dbReference type="EMBL" id="RZF61331.1"/>
    </source>
</evidence>
<protein>
    <recommendedName>
        <fullName evidence="3">DUF4142 domain-containing protein</fullName>
    </recommendedName>
</protein>
<accession>A0A4Q6XN50</accession>